<keyword evidence="10" id="KW-1185">Reference proteome</keyword>
<comment type="similarity">
    <text evidence="6">Belongs to the major facilitator superfamily. Spinster (TC 2.A.1.49) family.</text>
</comment>
<protein>
    <recommendedName>
        <fullName evidence="8">Major facilitator superfamily (MFS) profile domain-containing protein</fullName>
    </recommendedName>
</protein>
<keyword evidence="4 7" id="KW-1133">Transmembrane helix</keyword>
<feature type="domain" description="Major facilitator superfamily (MFS) profile" evidence="8">
    <location>
        <begin position="1"/>
        <end position="397"/>
    </location>
</feature>
<evidence type="ECO:0000256" key="6">
    <source>
        <dbReference type="ARBA" id="ARBA00024338"/>
    </source>
</evidence>
<dbReference type="InterPro" id="IPR044770">
    <property type="entry name" value="MFS_spinster-like"/>
</dbReference>
<evidence type="ECO:0000313" key="10">
    <source>
        <dbReference type="Proteomes" id="UP000824540"/>
    </source>
</evidence>
<accession>A0A8T2P7F6</accession>
<dbReference type="PANTHER" id="PTHR23505">
    <property type="entry name" value="SPINSTER"/>
    <property type="match status" value="1"/>
</dbReference>
<feature type="transmembrane region" description="Helical" evidence="7">
    <location>
        <begin position="367"/>
        <end position="391"/>
    </location>
</feature>
<organism evidence="9 10">
    <name type="scientific">Albula glossodonta</name>
    <name type="common">roundjaw bonefish</name>
    <dbReference type="NCBI Taxonomy" id="121402"/>
    <lineage>
        <taxon>Eukaryota</taxon>
        <taxon>Metazoa</taxon>
        <taxon>Chordata</taxon>
        <taxon>Craniata</taxon>
        <taxon>Vertebrata</taxon>
        <taxon>Euteleostomi</taxon>
        <taxon>Actinopterygii</taxon>
        <taxon>Neopterygii</taxon>
        <taxon>Teleostei</taxon>
        <taxon>Albuliformes</taxon>
        <taxon>Albulidae</taxon>
        <taxon>Albula</taxon>
    </lineage>
</organism>
<dbReference type="CDD" id="cd17328">
    <property type="entry name" value="MFS_spinster_like"/>
    <property type="match status" value="1"/>
</dbReference>
<feature type="transmembrane region" description="Helical" evidence="7">
    <location>
        <begin position="228"/>
        <end position="249"/>
    </location>
</feature>
<feature type="transmembrane region" description="Helical" evidence="7">
    <location>
        <begin position="94"/>
        <end position="113"/>
    </location>
</feature>
<reference evidence="9" key="1">
    <citation type="thesis" date="2021" institute="BYU ScholarsArchive" country="Provo, UT, USA">
        <title>Applications of and Algorithms for Genome Assembly and Genomic Analyses with an Emphasis on Marine Teleosts.</title>
        <authorList>
            <person name="Pickett B.D."/>
        </authorList>
    </citation>
    <scope>NUCLEOTIDE SEQUENCE</scope>
    <source>
        <strain evidence="9">HI-2016</strain>
    </source>
</reference>
<keyword evidence="3 7" id="KW-0812">Transmembrane</keyword>
<dbReference type="EMBL" id="JAFBMS010000011">
    <property type="protein sequence ID" value="KAG9348514.1"/>
    <property type="molecule type" value="Genomic_DNA"/>
</dbReference>
<dbReference type="GO" id="GO:0016020">
    <property type="term" value="C:membrane"/>
    <property type="evidence" value="ECO:0007669"/>
    <property type="project" value="UniProtKB-SubCell"/>
</dbReference>
<dbReference type="InterPro" id="IPR020846">
    <property type="entry name" value="MFS_dom"/>
</dbReference>
<sequence length="531" mass="57994">MSVSLLLFAVFICSFMVAAPIFGYLGDRFNRKVILSCGIFFWSAVTLSSSFITKEYYWLFVLSRGLVGIGESSYSSISPTIIGDLFTNNTRTMVLSIFYFAIPLGSGLGYILGSSAKHAAGDWHWALRVSPVLGMTAGTLILFCVPEPKRGSADQLGVQLKTRTTWACDMKALAKNRSYVFSSLASAAVSFATGAFGMWIPQYLYRAQVVQKTVTPCTEEPCSIRDSLIFGAITCVTGFLGVLIGAASTRLCRQKTERADPLVCAVSMLGSAIFICFIFVAAKKSIVGAYICIFIGETLLFLNWAITADILMYVVIPTRRATAVALQSFTSHILGDAGSPYLIGLISDALQKSYAHSALWQFLSLGYALMLCPFVIILGGMFFLATALFFLDDRDTAEKQLVHLLLAVSVAEEHIAAHKARGKFTSNQVESTHHTIVLCQGTIRMKRRSATGRAEELKMVPPPAARHVRTPLRHSASAMPLRDWQGYPVGPVICSRCQSLRFYTDPALAATANRKSLKDTEVTFITANNDP</sequence>
<dbReference type="Gene3D" id="1.20.1250.20">
    <property type="entry name" value="MFS general substrate transporter like domains"/>
    <property type="match status" value="1"/>
</dbReference>
<evidence type="ECO:0000256" key="4">
    <source>
        <dbReference type="ARBA" id="ARBA00022989"/>
    </source>
</evidence>
<keyword evidence="2" id="KW-0813">Transport</keyword>
<gene>
    <name evidence="9" type="ORF">JZ751_002250</name>
</gene>
<dbReference type="PROSITE" id="PS50850">
    <property type="entry name" value="MFS"/>
    <property type="match status" value="1"/>
</dbReference>
<dbReference type="InterPro" id="IPR036259">
    <property type="entry name" value="MFS_trans_sf"/>
</dbReference>
<feature type="transmembrane region" description="Helical" evidence="7">
    <location>
        <begin position="179"/>
        <end position="200"/>
    </location>
</feature>
<evidence type="ECO:0000313" key="9">
    <source>
        <dbReference type="EMBL" id="KAG9348514.1"/>
    </source>
</evidence>
<evidence type="ECO:0000259" key="8">
    <source>
        <dbReference type="PROSITE" id="PS50850"/>
    </source>
</evidence>
<dbReference type="GO" id="GO:0046624">
    <property type="term" value="F:sphingolipid transporter activity"/>
    <property type="evidence" value="ECO:0007669"/>
    <property type="project" value="TreeGrafter"/>
</dbReference>
<dbReference type="GO" id="GO:0022857">
    <property type="term" value="F:transmembrane transporter activity"/>
    <property type="evidence" value="ECO:0007669"/>
    <property type="project" value="InterPro"/>
</dbReference>
<proteinExistence type="inferred from homology"/>
<dbReference type="Pfam" id="PF07690">
    <property type="entry name" value="MFS_1"/>
    <property type="match status" value="1"/>
</dbReference>
<name>A0A8T2P7F6_9TELE</name>
<feature type="transmembrane region" description="Helical" evidence="7">
    <location>
        <begin position="33"/>
        <end position="52"/>
    </location>
</feature>
<dbReference type="InterPro" id="IPR011701">
    <property type="entry name" value="MFS"/>
</dbReference>
<comment type="subcellular location">
    <subcellularLocation>
        <location evidence="1">Membrane</location>
        <topology evidence="1">Multi-pass membrane protein</topology>
    </subcellularLocation>
</comment>
<comment type="caution">
    <text evidence="9">The sequence shown here is derived from an EMBL/GenBank/DDBJ whole genome shotgun (WGS) entry which is preliminary data.</text>
</comment>
<evidence type="ECO:0000256" key="5">
    <source>
        <dbReference type="ARBA" id="ARBA00023136"/>
    </source>
</evidence>
<feature type="non-terminal residue" evidence="9">
    <location>
        <position position="1"/>
    </location>
</feature>
<dbReference type="AlphaFoldDB" id="A0A8T2P7F6"/>
<keyword evidence="5 7" id="KW-0472">Membrane</keyword>
<evidence type="ECO:0000256" key="2">
    <source>
        <dbReference type="ARBA" id="ARBA00022448"/>
    </source>
</evidence>
<dbReference type="GO" id="GO:0003376">
    <property type="term" value="P:sphingosine-1-phosphate receptor signaling pathway"/>
    <property type="evidence" value="ECO:0007669"/>
    <property type="project" value="TreeGrafter"/>
</dbReference>
<dbReference type="PANTHER" id="PTHR23505:SF4">
    <property type="entry name" value="SPHINGOSINE-1-PHOSPHATE TRANSPORTER SPNS2"/>
    <property type="match status" value="1"/>
</dbReference>
<feature type="transmembrane region" description="Helical" evidence="7">
    <location>
        <begin position="261"/>
        <end position="282"/>
    </location>
</feature>
<evidence type="ECO:0000256" key="1">
    <source>
        <dbReference type="ARBA" id="ARBA00004141"/>
    </source>
</evidence>
<dbReference type="Proteomes" id="UP000824540">
    <property type="component" value="Unassembled WGS sequence"/>
</dbReference>
<evidence type="ECO:0000256" key="3">
    <source>
        <dbReference type="ARBA" id="ARBA00022692"/>
    </source>
</evidence>
<feature type="transmembrane region" description="Helical" evidence="7">
    <location>
        <begin position="288"/>
        <end position="316"/>
    </location>
</feature>
<dbReference type="SUPFAM" id="SSF103473">
    <property type="entry name" value="MFS general substrate transporter"/>
    <property type="match status" value="1"/>
</dbReference>
<dbReference type="OrthoDB" id="6770063at2759"/>
<feature type="transmembrane region" description="Helical" evidence="7">
    <location>
        <begin position="6"/>
        <end position="26"/>
    </location>
</feature>
<evidence type="ECO:0000256" key="7">
    <source>
        <dbReference type="SAM" id="Phobius"/>
    </source>
</evidence>